<evidence type="ECO:0000256" key="5">
    <source>
        <dbReference type="ARBA" id="ARBA00022729"/>
    </source>
</evidence>
<organism evidence="10 11">
    <name type="scientific">Tenacibaculum vairaonense</name>
    <dbReference type="NCBI Taxonomy" id="3137860"/>
    <lineage>
        <taxon>Bacteria</taxon>
        <taxon>Pseudomonadati</taxon>
        <taxon>Bacteroidota</taxon>
        <taxon>Flavobacteriia</taxon>
        <taxon>Flavobacteriales</taxon>
        <taxon>Flavobacteriaceae</taxon>
        <taxon>Tenacibaculum</taxon>
    </lineage>
</organism>
<keyword evidence="6" id="KW-0560">Oxidoreductase</keyword>
<name>A0ABP1F961_9FLAO</name>
<accession>A0ABP1F961</accession>
<proteinExistence type="predicted"/>
<dbReference type="InterPro" id="IPR011008">
    <property type="entry name" value="Dimeric_a/b-barrel"/>
</dbReference>
<feature type="region of interest" description="Disordered" evidence="8">
    <location>
        <begin position="347"/>
        <end position="367"/>
    </location>
</feature>
<comment type="caution">
    <text evidence="10">The sequence shown here is derived from an EMBL/GenBank/DDBJ whole genome shotgun (WGS) entry which is preliminary data.</text>
</comment>
<keyword evidence="7" id="KW-0408">Iron</keyword>
<feature type="domain" description="Dyp-type peroxidase C-terminal" evidence="9">
    <location>
        <begin position="319"/>
        <end position="417"/>
    </location>
</feature>
<gene>
    <name evidence="10" type="ORF">T190115A13A_20197</name>
</gene>
<dbReference type="Pfam" id="PF20628">
    <property type="entry name" value="Dyp_perox_C"/>
    <property type="match status" value="1"/>
</dbReference>
<sequence>MNINSTWPVIKLSQSKMDIDNPAFSEVFNDIQGNILKSHGRTHSRHLFLQFKGSIDTNRKWVNTLAQNLTSALEQHHTSLDYKKTGYEHLFTGFMLSYSGYKALGIDDSKIPDDKAFRAGMKDTSFRYDTGPKGVHKRTVNPLNDNPDNWEFPFQQKIDALLILAYGGDNLNNKVSESYLDNEIQIIKDETHDVLSILTIEKGYVLRNEQGMVIEHFGFVDGLSNPVFLKSDYEEWEKEGTDTYDPSAPFGLVAVNDANGKNPDISFGSYFVYRKMQQNLKGFKNQSKEFASELSNSLNSRVEEEFAKALAFGRYKDGTPLVKNSKAILNNFDYQNDMEGLKCPFHSHIRKTNPRGDTNRKSNTPLRNERSKRIVRRGMSYGSKDLDPKEEWTDAGLLFLSCQSDIEQQFLVMQCGWSDNANFLNEGVGHDPITGDQNANTNEKNKSWNLEINGKKITTNFRYKDLVKVKGGEYFFAPSISFCKNLINNNT</sequence>
<evidence type="ECO:0000256" key="8">
    <source>
        <dbReference type="SAM" id="MobiDB-lite"/>
    </source>
</evidence>
<keyword evidence="3" id="KW-0349">Heme</keyword>
<dbReference type="PROSITE" id="PS51404">
    <property type="entry name" value="DYP_PEROXIDASE"/>
    <property type="match status" value="1"/>
</dbReference>
<protein>
    <submittedName>
        <fullName evidence="10">Dyp-type peroxidase family</fullName>
    </submittedName>
</protein>
<dbReference type="PANTHER" id="PTHR30521">
    <property type="entry name" value="DEFERROCHELATASE/PEROXIDASE"/>
    <property type="match status" value="1"/>
</dbReference>
<dbReference type="PANTHER" id="PTHR30521:SF4">
    <property type="entry name" value="DEFERROCHELATASE"/>
    <property type="match status" value="1"/>
</dbReference>
<comment type="cofactor">
    <cofactor evidence="1">
        <name>heme b</name>
        <dbReference type="ChEBI" id="CHEBI:60344"/>
    </cofactor>
</comment>
<evidence type="ECO:0000256" key="2">
    <source>
        <dbReference type="ARBA" id="ARBA00022559"/>
    </source>
</evidence>
<evidence type="ECO:0000259" key="9">
    <source>
        <dbReference type="Pfam" id="PF20628"/>
    </source>
</evidence>
<dbReference type="EMBL" id="CAXJRC010000022">
    <property type="protein sequence ID" value="CAL2106917.1"/>
    <property type="molecule type" value="Genomic_DNA"/>
</dbReference>
<evidence type="ECO:0000256" key="4">
    <source>
        <dbReference type="ARBA" id="ARBA00022723"/>
    </source>
</evidence>
<dbReference type="GO" id="GO:0004601">
    <property type="term" value="F:peroxidase activity"/>
    <property type="evidence" value="ECO:0007669"/>
    <property type="project" value="UniProtKB-KW"/>
</dbReference>
<dbReference type="InterPro" id="IPR006314">
    <property type="entry name" value="Dyp_peroxidase"/>
</dbReference>
<evidence type="ECO:0000256" key="7">
    <source>
        <dbReference type="ARBA" id="ARBA00023004"/>
    </source>
</evidence>
<reference evidence="10 11" key="1">
    <citation type="submission" date="2024-05" db="EMBL/GenBank/DDBJ databases">
        <authorList>
            <person name="Duchaud E."/>
        </authorList>
    </citation>
    <scope>NUCLEOTIDE SEQUENCE [LARGE SCALE GENOMIC DNA]</scope>
    <source>
        <strain evidence="10">Ena-SAMPLE-TAB-13-05-2024-13:56:06:370-140305</strain>
    </source>
</reference>
<dbReference type="SUPFAM" id="SSF54909">
    <property type="entry name" value="Dimeric alpha+beta barrel"/>
    <property type="match status" value="1"/>
</dbReference>
<keyword evidence="4" id="KW-0479">Metal-binding</keyword>
<dbReference type="InterPro" id="IPR048328">
    <property type="entry name" value="Dyp_perox_C"/>
</dbReference>
<dbReference type="RefSeq" id="WP_348738617.1">
    <property type="nucleotide sequence ID" value="NZ_CAXJRC010000022.1"/>
</dbReference>
<evidence type="ECO:0000256" key="3">
    <source>
        <dbReference type="ARBA" id="ARBA00022617"/>
    </source>
</evidence>
<evidence type="ECO:0000313" key="11">
    <source>
        <dbReference type="Proteomes" id="UP001497602"/>
    </source>
</evidence>
<evidence type="ECO:0000313" key="10">
    <source>
        <dbReference type="EMBL" id="CAL2106917.1"/>
    </source>
</evidence>
<keyword evidence="2 10" id="KW-0575">Peroxidase</keyword>
<keyword evidence="11" id="KW-1185">Reference proteome</keyword>
<dbReference type="Proteomes" id="UP001497602">
    <property type="component" value="Unassembled WGS sequence"/>
</dbReference>
<evidence type="ECO:0000256" key="1">
    <source>
        <dbReference type="ARBA" id="ARBA00001970"/>
    </source>
</evidence>
<keyword evidence="5" id="KW-0732">Signal</keyword>
<evidence type="ECO:0000256" key="6">
    <source>
        <dbReference type="ARBA" id="ARBA00023002"/>
    </source>
</evidence>